<dbReference type="Gene3D" id="3.40.50.2300">
    <property type="match status" value="1"/>
</dbReference>
<dbReference type="SUPFAM" id="SSF52172">
    <property type="entry name" value="CheY-like"/>
    <property type="match status" value="1"/>
</dbReference>
<dbReference type="GO" id="GO:0006355">
    <property type="term" value="P:regulation of DNA-templated transcription"/>
    <property type="evidence" value="ECO:0007669"/>
    <property type="project" value="InterPro"/>
</dbReference>
<dbReference type="PRINTS" id="PR00038">
    <property type="entry name" value="HTHLUXR"/>
</dbReference>
<dbReference type="Pfam" id="PF00196">
    <property type="entry name" value="GerE"/>
    <property type="match status" value="1"/>
</dbReference>
<dbReference type="GO" id="GO:0000160">
    <property type="term" value="P:phosphorelay signal transduction system"/>
    <property type="evidence" value="ECO:0007669"/>
    <property type="project" value="InterPro"/>
</dbReference>
<dbReference type="InterPro" id="IPR011006">
    <property type="entry name" value="CheY-like_superfamily"/>
</dbReference>
<dbReference type="InterPro" id="IPR016032">
    <property type="entry name" value="Sig_transdc_resp-reg_C-effctor"/>
</dbReference>
<dbReference type="InterPro" id="IPR039420">
    <property type="entry name" value="WalR-like"/>
</dbReference>
<evidence type="ECO:0000256" key="1">
    <source>
        <dbReference type="ARBA" id="ARBA00022553"/>
    </source>
</evidence>
<name>A0A6J4JKW5_9BACT</name>
<dbReference type="AlphaFoldDB" id="A0A6J4JKW5"/>
<dbReference type="SMART" id="SM00421">
    <property type="entry name" value="HTH_LUXR"/>
    <property type="match status" value="1"/>
</dbReference>
<dbReference type="InterPro" id="IPR001789">
    <property type="entry name" value="Sig_transdc_resp-reg_receiver"/>
</dbReference>
<dbReference type="SUPFAM" id="SSF46894">
    <property type="entry name" value="C-terminal effector domain of the bipartite response regulators"/>
    <property type="match status" value="1"/>
</dbReference>
<evidence type="ECO:0000313" key="6">
    <source>
        <dbReference type="EMBL" id="CAA9281180.1"/>
    </source>
</evidence>
<dbReference type="SMART" id="SM00448">
    <property type="entry name" value="REC"/>
    <property type="match status" value="1"/>
</dbReference>
<feature type="modified residue" description="4-aspartylphosphate" evidence="3">
    <location>
        <position position="58"/>
    </location>
</feature>
<dbReference type="InterPro" id="IPR000792">
    <property type="entry name" value="Tscrpt_reg_LuxR_C"/>
</dbReference>
<dbReference type="Pfam" id="PF00072">
    <property type="entry name" value="Response_reg"/>
    <property type="match status" value="1"/>
</dbReference>
<gene>
    <name evidence="6" type="ORF">AVDCRST_MAG63-3598</name>
</gene>
<evidence type="ECO:0000256" key="2">
    <source>
        <dbReference type="ARBA" id="ARBA00023125"/>
    </source>
</evidence>
<feature type="domain" description="HTH luxR-type" evidence="4">
    <location>
        <begin position="139"/>
        <end position="204"/>
    </location>
</feature>
<dbReference type="PANTHER" id="PTHR43214:SF43">
    <property type="entry name" value="TWO-COMPONENT RESPONSE REGULATOR"/>
    <property type="match status" value="1"/>
</dbReference>
<dbReference type="PANTHER" id="PTHR43214">
    <property type="entry name" value="TWO-COMPONENT RESPONSE REGULATOR"/>
    <property type="match status" value="1"/>
</dbReference>
<feature type="domain" description="Response regulatory" evidence="5">
    <location>
        <begin position="7"/>
        <end position="123"/>
    </location>
</feature>
<evidence type="ECO:0000256" key="3">
    <source>
        <dbReference type="PROSITE-ProRule" id="PRU00169"/>
    </source>
</evidence>
<proteinExistence type="predicted"/>
<evidence type="ECO:0000259" key="5">
    <source>
        <dbReference type="PROSITE" id="PS50110"/>
    </source>
</evidence>
<reference evidence="6" key="1">
    <citation type="submission" date="2020-02" db="EMBL/GenBank/DDBJ databases">
        <authorList>
            <person name="Meier V. D."/>
        </authorList>
    </citation>
    <scope>NUCLEOTIDE SEQUENCE</scope>
    <source>
        <strain evidence="6">AVDCRST_MAG63</strain>
    </source>
</reference>
<dbReference type="PROSITE" id="PS50110">
    <property type="entry name" value="RESPONSE_REGULATORY"/>
    <property type="match status" value="1"/>
</dbReference>
<protein>
    <submittedName>
        <fullName evidence="6">Two-component transcriptional response regulator, LuxR family</fullName>
    </submittedName>
</protein>
<dbReference type="GO" id="GO:0003677">
    <property type="term" value="F:DNA binding"/>
    <property type="evidence" value="ECO:0007669"/>
    <property type="project" value="UniProtKB-KW"/>
</dbReference>
<sequence length="209" mass="22815">MKENPIRILITDDHPVVREGLAAMIERRPDMTVVGEAGNGLEAVERFRSCQPDVALMDLRMPEMDGVEAITAIRREFPAARIIVLTTFDGDEDIYRGLRAGARGYLLKDAGREGLLEAIRAVHAGQSWIPPDVASKLAERVTGPDLTAREMDVLSLLAQGRSNQAIAALLFISEATVKTHVNSILTKLGVADRTQAVTTALRRGIVHLE</sequence>
<dbReference type="InterPro" id="IPR058245">
    <property type="entry name" value="NreC/VraR/RcsB-like_REC"/>
</dbReference>
<keyword evidence="2" id="KW-0238">DNA-binding</keyword>
<dbReference type="EMBL" id="CADCTO010000476">
    <property type="protein sequence ID" value="CAA9281180.1"/>
    <property type="molecule type" value="Genomic_DNA"/>
</dbReference>
<dbReference type="PROSITE" id="PS50043">
    <property type="entry name" value="HTH_LUXR_2"/>
    <property type="match status" value="1"/>
</dbReference>
<dbReference type="CDD" id="cd06170">
    <property type="entry name" value="LuxR_C_like"/>
    <property type="match status" value="1"/>
</dbReference>
<keyword evidence="1 3" id="KW-0597">Phosphoprotein</keyword>
<dbReference type="PROSITE" id="PS00622">
    <property type="entry name" value="HTH_LUXR_1"/>
    <property type="match status" value="1"/>
</dbReference>
<accession>A0A6J4JKW5</accession>
<evidence type="ECO:0000259" key="4">
    <source>
        <dbReference type="PROSITE" id="PS50043"/>
    </source>
</evidence>
<organism evidence="6">
    <name type="scientific">uncultured Armatimonadetes bacterium</name>
    <dbReference type="NCBI Taxonomy" id="157466"/>
    <lineage>
        <taxon>Bacteria</taxon>
        <taxon>Bacillati</taxon>
        <taxon>Armatimonadota</taxon>
        <taxon>environmental samples</taxon>
    </lineage>
</organism>
<dbReference type="CDD" id="cd17535">
    <property type="entry name" value="REC_NarL-like"/>
    <property type="match status" value="1"/>
</dbReference>